<protein>
    <submittedName>
        <fullName evidence="1">Uncharacterized protein</fullName>
    </submittedName>
</protein>
<reference evidence="1" key="1">
    <citation type="journal article" date="2020" name="bioRxiv">
        <title>Chromosome-level reference genome of the European wasp spider Argiope bruennichi: a resource for studies on range expansion and evolutionary adaptation.</title>
        <authorList>
            <person name="Sheffer M.M."/>
            <person name="Hoppe A."/>
            <person name="Krehenwinkel H."/>
            <person name="Uhl G."/>
            <person name="Kuss A.W."/>
            <person name="Jensen L."/>
            <person name="Jensen C."/>
            <person name="Gillespie R.G."/>
            <person name="Hoff K.J."/>
            <person name="Prost S."/>
        </authorList>
    </citation>
    <scope>NUCLEOTIDE SEQUENCE</scope>
</reference>
<reference evidence="1" key="2">
    <citation type="submission" date="2020-06" db="EMBL/GenBank/DDBJ databases">
        <authorList>
            <person name="Sheffer M."/>
        </authorList>
    </citation>
    <scope>NUCLEOTIDE SEQUENCE</scope>
</reference>
<dbReference type="AlphaFoldDB" id="A0A8T0EBF0"/>
<dbReference type="Pfam" id="PF15013">
    <property type="entry name" value="CCSMST1"/>
    <property type="match status" value="1"/>
</dbReference>
<comment type="caution">
    <text evidence="1">The sequence shown here is derived from an EMBL/GenBank/DDBJ whole genome shotgun (WGS) entry which is preliminary data.</text>
</comment>
<sequence>MIYFCILREENDLDDWLRGLEKEMPYKLEEAELRAKIDNARLRRADTTQYEKRLGEIMVVREKLEALKEK</sequence>
<organism evidence="1 2">
    <name type="scientific">Argiope bruennichi</name>
    <name type="common">Wasp spider</name>
    <name type="synonym">Aranea bruennichi</name>
    <dbReference type="NCBI Taxonomy" id="94029"/>
    <lineage>
        <taxon>Eukaryota</taxon>
        <taxon>Metazoa</taxon>
        <taxon>Ecdysozoa</taxon>
        <taxon>Arthropoda</taxon>
        <taxon>Chelicerata</taxon>
        <taxon>Arachnida</taxon>
        <taxon>Araneae</taxon>
        <taxon>Araneomorphae</taxon>
        <taxon>Entelegynae</taxon>
        <taxon>Araneoidea</taxon>
        <taxon>Araneidae</taxon>
        <taxon>Argiope</taxon>
    </lineage>
</organism>
<dbReference type="InterPro" id="IPR029160">
    <property type="entry name" value="UQCC4"/>
</dbReference>
<gene>
    <name evidence="1" type="ORF">HNY73_017681</name>
</gene>
<dbReference type="Proteomes" id="UP000807504">
    <property type="component" value="Unassembled WGS sequence"/>
</dbReference>
<evidence type="ECO:0000313" key="2">
    <source>
        <dbReference type="Proteomes" id="UP000807504"/>
    </source>
</evidence>
<keyword evidence="2" id="KW-1185">Reference proteome</keyword>
<dbReference type="EMBL" id="JABXBU010002228">
    <property type="protein sequence ID" value="KAF8770111.1"/>
    <property type="molecule type" value="Genomic_DNA"/>
</dbReference>
<proteinExistence type="predicted"/>
<name>A0A8T0EBF0_ARGBR</name>
<evidence type="ECO:0000313" key="1">
    <source>
        <dbReference type="EMBL" id="KAF8770111.1"/>
    </source>
</evidence>
<accession>A0A8T0EBF0</accession>